<dbReference type="Pfam" id="PF02089">
    <property type="entry name" value="Palm_thioest"/>
    <property type="match status" value="1"/>
</dbReference>
<protein>
    <recommendedName>
        <fullName evidence="3">Palmitoyl-protein thioesterase 1</fullName>
        <ecNumber evidence="2">3.1.2.22</ecNumber>
    </recommendedName>
    <alternativeName>
        <fullName evidence="8">Palmitoyl-protein hydrolase 1</fullName>
    </alternativeName>
</protein>
<reference evidence="10 11" key="1">
    <citation type="journal article" date="2016" name="Genome Biol. Evol.">
        <title>Divergent and convergent evolution of fungal pathogenicity.</title>
        <authorList>
            <person name="Shang Y."/>
            <person name="Xiao G."/>
            <person name="Zheng P."/>
            <person name="Cen K."/>
            <person name="Zhan S."/>
            <person name="Wang C."/>
        </authorList>
    </citation>
    <scope>NUCLEOTIDE SEQUENCE [LARGE SCALE GENOMIC DNA]</scope>
    <source>
        <strain evidence="10 11">RCEF 1005</strain>
    </source>
</reference>
<keyword evidence="4 9" id="KW-0732">Signal</keyword>
<comment type="similarity">
    <text evidence="1">Belongs to the palmitoyl-protein thioesterase family.</text>
</comment>
<dbReference type="EC" id="3.1.2.22" evidence="2"/>
<evidence type="ECO:0000256" key="6">
    <source>
        <dbReference type="ARBA" id="ARBA00023157"/>
    </source>
</evidence>
<dbReference type="Gene3D" id="3.40.50.1820">
    <property type="entry name" value="alpha/beta hydrolase"/>
    <property type="match status" value="1"/>
</dbReference>
<dbReference type="Proteomes" id="UP000076881">
    <property type="component" value="Unassembled WGS sequence"/>
</dbReference>
<dbReference type="OrthoDB" id="10263094at2759"/>
<evidence type="ECO:0000256" key="4">
    <source>
        <dbReference type="ARBA" id="ARBA00022729"/>
    </source>
</evidence>
<keyword evidence="7" id="KW-0325">Glycoprotein</keyword>
<accession>A0A168GKI4</accession>
<evidence type="ECO:0000256" key="5">
    <source>
        <dbReference type="ARBA" id="ARBA00022801"/>
    </source>
</evidence>
<dbReference type="STRING" id="1081108.A0A168GKI4"/>
<evidence type="ECO:0000256" key="1">
    <source>
        <dbReference type="ARBA" id="ARBA00010758"/>
    </source>
</evidence>
<sequence>MALAATALLRALAITAGLAAAASSSSSSSSSSDDTPLPVVIWHGLGDSFSGEGIQAVAALADAVHPGTFVHSISVAGDDASADRSATFFGNVSAQVDAVCAQLAAHPILSTAPAVDALGFSQGGQFLRAYVQRCNRPPVRSLVTFGSQHNGIAEFRECGASDFLCRGAMALLRFNTWSSFVQSRLVPAQYFRDPADLPAYLEGSQFLADINNERPARNHDYKKNLASLKKFVMFLFEDDTMVHPRESSWFGEVSAETQESVPLRERQIYKEDWLGLRELDDKGALVFRSITADHMQIPEKVLNETMRDFFGPWKRKFPSHRNEQPKVYGQKNYANLEL</sequence>
<dbReference type="EMBL" id="AZHF01000004">
    <property type="protein sequence ID" value="OAA76599.1"/>
    <property type="molecule type" value="Genomic_DNA"/>
</dbReference>
<dbReference type="SUPFAM" id="SSF53474">
    <property type="entry name" value="alpha/beta-Hydrolases"/>
    <property type="match status" value="1"/>
</dbReference>
<evidence type="ECO:0000313" key="11">
    <source>
        <dbReference type="Proteomes" id="UP000076881"/>
    </source>
</evidence>
<keyword evidence="11" id="KW-1185">Reference proteome</keyword>
<dbReference type="PRINTS" id="PR00414">
    <property type="entry name" value="PPTHIESTRASE"/>
</dbReference>
<gene>
    <name evidence="10" type="ORF">LEL_06283</name>
</gene>
<name>A0A168GKI4_CORDF</name>
<evidence type="ECO:0000256" key="7">
    <source>
        <dbReference type="ARBA" id="ARBA00023180"/>
    </source>
</evidence>
<dbReference type="AlphaFoldDB" id="A0A168GKI4"/>
<organism evidence="10 11">
    <name type="scientific">Akanthomyces lecanii RCEF 1005</name>
    <dbReference type="NCBI Taxonomy" id="1081108"/>
    <lineage>
        <taxon>Eukaryota</taxon>
        <taxon>Fungi</taxon>
        <taxon>Dikarya</taxon>
        <taxon>Ascomycota</taxon>
        <taxon>Pezizomycotina</taxon>
        <taxon>Sordariomycetes</taxon>
        <taxon>Hypocreomycetidae</taxon>
        <taxon>Hypocreales</taxon>
        <taxon>Cordycipitaceae</taxon>
        <taxon>Akanthomyces</taxon>
        <taxon>Cordyceps confragosa</taxon>
    </lineage>
</organism>
<dbReference type="GO" id="GO:0008474">
    <property type="term" value="F:palmitoyl-(protein) hydrolase activity"/>
    <property type="evidence" value="ECO:0007669"/>
    <property type="project" value="UniProtKB-EC"/>
</dbReference>
<keyword evidence="5" id="KW-0378">Hydrolase</keyword>
<feature type="signal peptide" evidence="9">
    <location>
        <begin position="1"/>
        <end position="21"/>
    </location>
</feature>
<evidence type="ECO:0000256" key="8">
    <source>
        <dbReference type="ARBA" id="ARBA00031934"/>
    </source>
</evidence>
<dbReference type="InterPro" id="IPR029058">
    <property type="entry name" value="AB_hydrolase_fold"/>
</dbReference>
<evidence type="ECO:0000256" key="3">
    <source>
        <dbReference type="ARBA" id="ARBA00014212"/>
    </source>
</evidence>
<dbReference type="PANTHER" id="PTHR11247:SF8">
    <property type="entry name" value="PALMITOYL-PROTEIN THIOESTERASE 1"/>
    <property type="match status" value="1"/>
</dbReference>
<feature type="chain" id="PRO_5007897311" description="Palmitoyl-protein thioesterase 1" evidence="9">
    <location>
        <begin position="22"/>
        <end position="338"/>
    </location>
</feature>
<keyword evidence="6" id="KW-1015">Disulfide bond</keyword>
<comment type="caution">
    <text evidence="10">The sequence shown here is derived from an EMBL/GenBank/DDBJ whole genome shotgun (WGS) entry which is preliminary data.</text>
</comment>
<dbReference type="FunFam" id="3.40.50.1820:FF:000107">
    <property type="entry name" value="Palmitoyl-protein thioesterase 1"/>
    <property type="match status" value="1"/>
</dbReference>
<evidence type="ECO:0000313" key="10">
    <source>
        <dbReference type="EMBL" id="OAA76599.1"/>
    </source>
</evidence>
<evidence type="ECO:0000256" key="9">
    <source>
        <dbReference type="SAM" id="SignalP"/>
    </source>
</evidence>
<proteinExistence type="inferred from homology"/>
<dbReference type="InterPro" id="IPR002472">
    <property type="entry name" value="Palm_thioest"/>
</dbReference>
<dbReference type="PANTHER" id="PTHR11247">
    <property type="entry name" value="PALMITOYL-PROTEIN THIOESTERASE/DOLICHYLDIPHOSPHATASE 1"/>
    <property type="match status" value="1"/>
</dbReference>
<evidence type="ECO:0000256" key="2">
    <source>
        <dbReference type="ARBA" id="ARBA00012423"/>
    </source>
</evidence>